<evidence type="ECO:0000256" key="1">
    <source>
        <dbReference type="SAM" id="SignalP"/>
    </source>
</evidence>
<protein>
    <recommendedName>
        <fullName evidence="4">DUF5333 domain-containing protein</fullName>
    </recommendedName>
</protein>
<name>A0A5C5GD61_9RHOB</name>
<accession>A0A5C5GD61</accession>
<gene>
    <name evidence="2" type="ORF">FHY64_05225</name>
</gene>
<dbReference type="InterPro" id="IPR020349">
    <property type="entry name" value="Uncharacterised_14.7kDa"/>
</dbReference>
<evidence type="ECO:0008006" key="4">
    <source>
        <dbReference type="Google" id="ProtNLM"/>
    </source>
</evidence>
<dbReference type="Pfam" id="PF17267">
    <property type="entry name" value="DUF5333"/>
    <property type="match status" value="1"/>
</dbReference>
<dbReference type="Proteomes" id="UP000314011">
    <property type="component" value="Unassembled WGS sequence"/>
</dbReference>
<reference evidence="2 3" key="1">
    <citation type="submission" date="2019-06" db="EMBL/GenBank/DDBJ databases">
        <title>Genome of new Rhodobacteraceae sp. SM1903.</title>
        <authorList>
            <person name="Ren X."/>
        </authorList>
    </citation>
    <scope>NUCLEOTIDE SEQUENCE [LARGE SCALE GENOMIC DNA]</scope>
    <source>
        <strain evidence="2 3">SM1903</strain>
    </source>
</reference>
<organism evidence="2 3">
    <name type="scientific">Pelagovum pacificum</name>
    <dbReference type="NCBI Taxonomy" id="2588711"/>
    <lineage>
        <taxon>Bacteria</taxon>
        <taxon>Pseudomonadati</taxon>
        <taxon>Pseudomonadota</taxon>
        <taxon>Alphaproteobacteria</taxon>
        <taxon>Rhodobacterales</taxon>
        <taxon>Paracoccaceae</taxon>
        <taxon>Pelagovum</taxon>
    </lineage>
</organism>
<feature type="signal peptide" evidence="1">
    <location>
        <begin position="1"/>
        <end position="20"/>
    </location>
</feature>
<evidence type="ECO:0000313" key="2">
    <source>
        <dbReference type="EMBL" id="TNY32683.1"/>
    </source>
</evidence>
<feature type="chain" id="PRO_5022774639" description="DUF5333 domain-containing protein" evidence="1">
    <location>
        <begin position="21"/>
        <end position="136"/>
    </location>
</feature>
<dbReference type="OrthoDB" id="7658992at2"/>
<dbReference type="RefSeq" id="WP_140193363.1">
    <property type="nucleotide sequence ID" value="NZ_CP065915.1"/>
</dbReference>
<dbReference type="EMBL" id="VFFF01000001">
    <property type="protein sequence ID" value="TNY32683.1"/>
    <property type="molecule type" value="Genomic_DNA"/>
</dbReference>
<sequence>MTRRALFILTVPMVLAGALAGQGRADHPIGQIPAIREGLIATGMALEISDNCDSLSPRMIRGLAYLEQLRGTARQAGYSNDEIDAFIDDRGEKARLESEARQRLSSRGAVSGQADTYCAVGQQEMQSGSAVGQLLR</sequence>
<keyword evidence="3" id="KW-1185">Reference proteome</keyword>
<evidence type="ECO:0000313" key="3">
    <source>
        <dbReference type="Proteomes" id="UP000314011"/>
    </source>
</evidence>
<proteinExistence type="predicted"/>
<comment type="caution">
    <text evidence="2">The sequence shown here is derived from an EMBL/GenBank/DDBJ whole genome shotgun (WGS) entry which is preliminary data.</text>
</comment>
<dbReference type="AlphaFoldDB" id="A0A5C5GD61"/>
<keyword evidence="1" id="KW-0732">Signal</keyword>